<evidence type="ECO:0000256" key="2">
    <source>
        <dbReference type="ARBA" id="ARBA00022692"/>
    </source>
</evidence>
<dbReference type="InterPro" id="IPR027417">
    <property type="entry name" value="P-loop_NTPase"/>
</dbReference>
<protein>
    <recommendedName>
        <fullName evidence="8">ABC transporter domain-containing protein</fullName>
    </recommendedName>
</protein>
<dbReference type="Gene3D" id="1.20.1560.10">
    <property type="entry name" value="ABC transporter type 1, transmembrane domain"/>
    <property type="match status" value="1"/>
</dbReference>
<evidence type="ECO:0000256" key="5">
    <source>
        <dbReference type="ARBA" id="ARBA00022989"/>
    </source>
</evidence>
<dbReference type="PANTHER" id="PTHR24221">
    <property type="entry name" value="ATP-BINDING CASSETTE SUB-FAMILY B"/>
    <property type="match status" value="1"/>
</dbReference>
<dbReference type="InterPro" id="IPR039421">
    <property type="entry name" value="Type_1_exporter"/>
</dbReference>
<keyword evidence="5 7" id="KW-1133">Transmembrane helix</keyword>
<comment type="subcellular location">
    <subcellularLocation>
        <location evidence="1">Membrane</location>
        <topology evidence="1">Multi-pass membrane protein</topology>
    </subcellularLocation>
</comment>
<evidence type="ECO:0000256" key="1">
    <source>
        <dbReference type="ARBA" id="ARBA00004141"/>
    </source>
</evidence>
<name>A0A6C0DYZ0_9ZZZZ</name>
<keyword evidence="4" id="KW-0067">ATP-binding</keyword>
<dbReference type="PROSITE" id="PS50893">
    <property type="entry name" value="ABC_TRANSPORTER_2"/>
    <property type="match status" value="1"/>
</dbReference>
<feature type="domain" description="ABC transporter" evidence="8">
    <location>
        <begin position="340"/>
        <end position="550"/>
    </location>
</feature>
<dbReference type="SMART" id="SM00382">
    <property type="entry name" value="AAA"/>
    <property type="match status" value="1"/>
</dbReference>
<dbReference type="GO" id="GO:0016887">
    <property type="term" value="F:ATP hydrolysis activity"/>
    <property type="evidence" value="ECO:0007669"/>
    <property type="project" value="InterPro"/>
</dbReference>
<dbReference type="EMBL" id="MN739695">
    <property type="protein sequence ID" value="QHT21550.1"/>
    <property type="molecule type" value="Genomic_DNA"/>
</dbReference>
<dbReference type="SUPFAM" id="SSF90123">
    <property type="entry name" value="ABC transporter transmembrane region"/>
    <property type="match status" value="1"/>
</dbReference>
<dbReference type="GO" id="GO:0042626">
    <property type="term" value="F:ATPase-coupled transmembrane transporter activity"/>
    <property type="evidence" value="ECO:0007669"/>
    <property type="project" value="TreeGrafter"/>
</dbReference>
<sequence>MSEVAININKILLRSIMNNKILLLSIIPLFFGYYLQDNIFIRMLSKVTSNIPEFIKDINLSKLFILLLPYLLAVVLFYISNIISASTMPKIELEAVTNLLDKIIQSIQTTKKQINVNDLVLHIKKIAGTKNVYRIIVTYIIPTFVLSMALIYNFLKNNTKYGLLVIFMLVFLMLMTIKVEYDNLGDAYKAEESVNDLYDEIHEIMTNLDTVVTSNTKEKEMKNIKLARNTTHSLFVHGEVTNNTSTYGLQLLSIGIVLSMNYMAYRLYTQNKIDTPVFVSIALTSTLLMDYYNYCIHAVGELIMNLGRHVEAVSYFSDFKIKKNNDVNKHKKLVINDAYIKFENINLTYGDKVIFKNFNLAIEGNKKTGIRGNMGCGKSTLLKMLAGIIDFKGKIYIDKQDISKHNCTEKLAYISQHPKLFDNTVLYNLNYGSNLSQREIEKKIDEMKLTTFFNSLPNKLETKVGKEGANLSGGQKQYVALMRALIQNKQILLLDEPTSSLDTSSKTIFMDVIRSITNKTIIISTHDQELVPIFDTVIKLEEEKKKNVST</sequence>
<dbReference type="PANTHER" id="PTHR24221:SF503">
    <property type="entry name" value="MITOCHONDRIAL POTASSIUM CHANNEL ATP-BINDING SUBUNIT"/>
    <property type="match status" value="1"/>
</dbReference>
<reference evidence="9" key="1">
    <citation type="journal article" date="2020" name="Nature">
        <title>Giant virus diversity and host interactions through global metagenomics.</title>
        <authorList>
            <person name="Schulz F."/>
            <person name="Roux S."/>
            <person name="Paez-Espino D."/>
            <person name="Jungbluth S."/>
            <person name="Walsh D.A."/>
            <person name="Denef V.J."/>
            <person name="McMahon K.D."/>
            <person name="Konstantinidis K.T."/>
            <person name="Eloe-Fadrosh E.A."/>
            <person name="Kyrpides N.C."/>
            <person name="Woyke T."/>
        </authorList>
    </citation>
    <scope>NUCLEOTIDE SEQUENCE</scope>
    <source>
        <strain evidence="9">GVMAG-M-3300023179-103</strain>
    </source>
</reference>
<dbReference type="Pfam" id="PF00005">
    <property type="entry name" value="ABC_tran"/>
    <property type="match status" value="1"/>
</dbReference>
<keyword evidence="2 7" id="KW-0812">Transmembrane</keyword>
<feature type="transmembrane region" description="Helical" evidence="7">
    <location>
        <begin position="132"/>
        <end position="155"/>
    </location>
</feature>
<proteinExistence type="predicted"/>
<dbReference type="InterPro" id="IPR036640">
    <property type="entry name" value="ABC1_TM_sf"/>
</dbReference>
<evidence type="ECO:0000256" key="6">
    <source>
        <dbReference type="ARBA" id="ARBA00023136"/>
    </source>
</evidence>
<accession>A0A6C0DYZ0</accession>
<feature type="transmembrane region" description="Helical" evidence="7">
    <location>
        <begin position="21"/>
        <end position="43"/>
    </location>
</feature>
<dbReference type="GO" id="GO:0016020">
    <property type="term" value="C:membrane"/>
    <property type="evidence" value="ECO:0007669"/>
    <property type="project" value="UniProtKB-SubCell"/>
</dbReference>
<feature type="transmembrane region" description="Helical" evidence="7">
    <location>
        <begin position="161"/>
        <end position="179"/>
    </location>
</feature>
<dbReference type="InterPro" id="IPR003593">
    <property type="entry name" value="AAA+_ATPase"/>
</dbReference>
<dbReference type="Gene3D" id="3.40.50.300">
    <property type="entry name" value="P-loop containing nucleotide triphosphate hydrolases"/>
    <property type="match status" value="1"/>
</dbReference>
<dbReference type="InterPro" id="IPR003439">
    <property type="entry name" value="ABC_transporter-like_ATP-bd"/>
</dbReference>
<evidence type="ECO:0000256" key="3">
    <source>
        <dbReference type="ARBA" id="ARBA00022741"/>
    </source>
</evidence>
<evidence type="ECO:0000313" key="9">
    <source>
        <dbReference type="EMBL" id="QHT21550.1"/>
    </source>
</evidence>
<dbReference type="AlphaFoldDB" id="A0A6C0DYZ0"/>
<dbReference type="GO" id="GO:0005524">
    <property type="term" value="F:ATP binding"/>
    <property type="evidence" value="ECO:0007669"/>
    <property type="project" value="UniProtKB-KW"/>
</dbReference>
<evidence type="ECO:0000259" key="8">
    <source>
        <dbReference type="PROSITE" id="PS50893"/>
    </source>
</evidence>
<organism evidence="9">
    <name type="scientific">viral metagenome</name>
    <dbReference type="NCBI Taxonomy" id="1070528"/>
    <lineage>
        <taxon>unclassified sequences</taxon>
        <taxon>metagenomes</taxon>
        <taxon>organismal metagenomes</taxon>
    </lineage>
</organism>
<evidence type="ECO:0000256" key="7">
    <source>
        <dbReference type="SAM" id="Phobius"/>
    </source>
</evidence>
<feature type="transmembrane region" description="Helical" evidence="7">
    <location>
        <begin position="63"/>
        <end position="83"/>
    </location>
</feature>
<dbReference type="SUPFAM" id="SSF52540">
    <property type="entry name" value="P-loop containing nucleoside triphosphate hydrolases"/>
    <property type="match status" value="1"/>
</dbReference>
<keyword evidence="6 7" id="KW-0472">Membrane</keyword>
<keyword evidence="3" id="KW-0547">Nucleotide-binding</keyword>
<evidence type="ECO:0000256" key="4">
    <source>
        <dbReference type="ARBA" id="ARBA00022840"/>
    </source>
</evidence>